<gene>
    <name evidence="1" type="ORF">F5144DRAFT_89032</name>
</gene>
<keyword evidence="2" id="KW-1185">Reference proteome</keyword>
<accession>A0ACB7PJK6</accession>
<comment type="caution">
    <text evidence="1">The sequence shown here is derived from an EMBL/GenBank/DDBJ whole genome shotgun (WGS) entry which is preliminary data.</text>
</comment>
<protein>
    <submittedName>
        <fullName evidence="1">Uncharacterized protein</fullName>
    </submittedName>
</protein>
<dbReference type="Proteomes" id="UP000724584">
    <property type="component" value="Unassembled WGS sequence"/>
</dbReference>
<evidence type="ECO:0000313" key="2">
    <source>
        <dbReference type="Proteomes" id="UP000724584"/>
    </source>
</evidence>
<name>A0ACB7PJK6_9PEZI</name>
<reference evidence="1 2" key="1">
    <citation type="journal article" date="2021" name="Nat. Commun.">
        <title>Genetic determinants of endophytism in the Arabidopsis root mycobiome.</title>
        <authorList>
            <person name="Mesny F."/>
            <person name="Miyauchi S."/>
            <person name="Thiergart T."/>
            <person name="Pickel B."/>
            <person name="Atanasova L."/>
            <person name="Karlsson M."/>
            <person name="Huettel B."/>
            <person name="Barry K.W."/>
            <person name="Haridas S."/>
            <person name="Chen C."/>
            <person name="Bauer D."/>
            <person name="Andreopoulos W."/>
            <person name="Pangilinan J."/>
            <person name="LaButti K."/>
            <person name="Riley R."/>
            <person name="Lipzen A."/>
            <person name="Clum A."/>
            <person name="Drula E."/>
            <person name="Henrissat B."/>
            <person name="Kohler A."/>
            <person name="Grigoriev I.V."/>
            <person name="Martin F.M."/>
            <person name="Hacquard S."/>
        </authorList>
    </citation>
    <scope>NUCLEOTIDE SEQUENCE [LARGE SCALE GENOMIC DNA]</scope>
    <source>
        <strain evidence="1 2">MPI-SDFR-AT-0079</strain>
    </source>
</reference>
<dbReference type="EMBL" id="JAGIZQ010000002">
    <property type="protein sequence ID" value="KAH6640254.1"/>
    <property type="molecule type" value="Genomic_DNA"/>
</dbReference>
<organism evidence="1 2">
    <name type="scientific">Chaetomium tenue</name>
    <dbReference type="NCBI Taxonomy" id="1854479"/>
    <lineage>
        <taxon>Eukaryota</taxon>
        <taxon>Fungi</taxon>
        <taxon>Dikarya</taxon>
        <taxon>Ascomycota</taxon>
        <taxon>Pezizomycotina</taxon>
        <taxon>Sordariomycetes</taxon>
        <taxon>Sordariomycetidae</taxon>
        <taxon>Sordariales</taxon>
        <taxon>Chaetomiaceae</taxon>
        <taxon>Chaetomium</taxon>
    </lineage>
</organism>
<evidence type="ECO:0000313" key="1">
    <source>
        <dbReference type="EMBL" id="KAH6640254.1"/>
    </source>
</evidence>
<proteinExistence type="predicted"/>
<sequence>MSFNRRRVALACTFCRHRKRRCDATRPSCRNCIEAEVDCRYDDTPSQRIDSSGGSREIISRLQDIEAMLQHHLPGISTLTTGVQAIVSQSPTLSATSPASQASTLQAARILSHDLAGAGAGSAAQSWPLPMHMQQPSQLPGVTDAELPPLTIPVGHKTSSNYLLRLPAMKQLIGEYPADLFFLLESRNPLPPEMPAHFAAPSMNPVPPAELSKDVLDRFVSAFLSGDDHTHPVLDKNEFHRIYQGFLENYYSDPWCIESILCLVVFAFGAAKLARPGAQGFQSEPPGMVYMQAALPTLVSMSSWSVSYSLLLPQALVLASVYFAYIIRPLQSWRLVYSASSLLQFKLCRLSARDDDPAARDVILRIFWSCFLVECDRLAELELPQSGLQQLIDKTSLPSFSGVDDSQSTTCLAEISIRRLLNRVHNTLYPRKQSVLSLSSTSLTASDEFSAAETASVASICDELYRQLNSWYESIPEPSRPTLGTEPTGHDRKTILRIRYYAARHIIHRPFVLYIVTNDLQHVANAAILEKASVCIESCRIYLQNTRVILAKQSQYTWTFSLSSLGALVVLTLASRSPALSHLVPDIDELQSLAISNVKPWAYPGSSLEMVVSVMEEMQKKQRLLLACI</sequence>